<dbReference type="Gene3D" id="3.80.10.10">
    <property type="entry name" value="Ribonuclease Inhibitor"/>
    <property type="match status" value="2"/>
</dbReference>
<protein>
    <submittedName>
        <fullName evidence="11">Uncharacterized protein</fullName>
    </submittedName>
</protein>
<dbReference type="Gene3D" id="1.10.8.430">
    <property type="entry name" value="Helical domain of apoptotic protease-activating factors"/>
    <property type="match status" value="1"/>
</dbReference>
<dbReference type="InterPro" id="IPR055414">
    <property type="entry name" value="LRR_R13L4/SHOC2-like"/>
</dbReference>
<dbReference type="Gene3D" id="3.40.50.300">
    <property type="entry name" value="P-loop containing nucleotide triphosphate hydrolases"/>
    <property type="match status" value="1"/>
</dbReference>
<organism evidence="11 12">
    <name type="scientific">Spirodela intermedia</name>
    <name type="common">Intermediate duckweed</name>
    <dbReference type="NCBI Taxonomy" id="51605"/>
    <lineage>
        <taxon>Eukaryota</taxon>
        <taxon>Viridiplantae</taxon>
        <taxon>Streptophyta</taxon>
        <taxon>Embryophyta</taxon>
        <taxon>Tracheophyta</taxon>
        <taxon>Spermatophyta</taxon>
        <taxon>Magnoliopsida</taxon>
        <taxon>Liliopsida</taxon>
        <taxon>Araceae</taxon>
        <taxon>Lemnoideae</taxon>
        <taxon>Spirodela</taxon>
    </lineage>
</organism>
<evidence type="ECO:0000313" key="11">
    <source>
        <dbReference type="EMBL" id="CAA7397411.1"/>
    </source>
</evidence>
<dbReference type="SUPFAM" id="SSF52540">
    <property type="entry name" value="P-loop containing nucleoside triphosphate hydrolases"/>
    <property type="match status" value="1"/>
</dbReference>
<dbReference type="InterPro" id="IPR032675">
    <property type="entry name" value="LRR_dom_sf"/>
</dbReference>
<evidence type="ECO:0000259" key="9">
    <source>
        <dbReference type="Pfam" id="PF23559"/>
    </source>
</evidence>
<dbReference type="Pfam" id="PF23598">
    <property type="entry name" value="LRR_14"/>
    <property type="match status" value="1"/>
</dbReference>
<keyword evidence="6" id="KW-0067">ATP-binding</keyword>
<gene>
    <name evidence="11" type="ORF">SI8410_06008076</name>
</gene>
<dbReference type="InterPro" id="IPR042197">
    <property type="entry name" value="Apaf_helical"/>
</dbReference>
<feature type="domain" description="Disease resistance N-terminal" evidence="8">
    <location>
        <begin position="8"/>
        <end position="90"/>
    </location>
</feature>
<evidence type="ECO:0000313" key="12">
    <source>
        <dbReference type="Proteomes" id="UP000663760"/>
    </source>
</evidence>
<evidence type="ECO:0000256" key="5">
    <source>
        <dbReference type="ARBA" id="ARBA00022821"/>
    </source>
</evidence>
<keyword evidence="5" id="KW-0611">Plant defense</keyword>
<dbReference type="SUPFAM" id="SSF52058">
    <property type="entry name" value="L domain-like"/>
    <property type="match status" value="1"/>
</dbReference>
<dbReference type="InterPro" id="IPR041118">
    <property type="entry name" value="Rx_N"/>
</dbReference>
<evidence type="ECO:0000256" key="6">
    <source>
        <dbReference type="ARBA" id="ARBA00022840"/>
    </source>
</evidence>
<feature type="domain" description="NB-ARC" evidence="7">
    <location>
        <begin position="181"/>
        <end position="342"/>
    </location>
</feature>
<dbReference type="GO" id="GO:0002758">
    <property type="term" value="P:innate immune response-activating signaling pathway"/>
    <property type="evidence" value="ECO:0007669"/>
    <property type="project" value="UniProtKB-ARBA"/>
</dbReference>
<dbReference type="GO" id="GO:0009626">
    <property type="term" value="P:plant-type hypersensitive response"/>
    <property type="evidence" value="ECO:0007669"/>
    <property type="project" value="UniProtKB-ARBA"/>
</dbReference>
<dbReference type="PANTHER" id="PTHR36766">
    <property type="entry name" value="PLANT BROAD-SPECTRUM MILDEW RESISTANCE PROTEIN RPW8"/>
    <property type="match status" value="1"/>
</dbReference>
<dbReference type="InterPro" id="IPR036388">
    <property type="entry name" value="WH-like_DNA-bd_sf"/>
</dbReference>
<dbReference type="InterPro" id="IPR058922">
    <property type="entry name" value="WHD_DRP"/>
</dbReference>
<dbReference type="Proteomes" id="UP000663760">
    <property type="component" value="Chromosome 6"/>
</dbReference>
<dbReference type="SUPFAM" id="SSF52047">
    <property type="entry name" value="RNI-like"/>
    <property type="match status" value="1"/>
</dbReference>
<dbReference type="GO" id="GO:0005524">
    <property type="term" value="F:ATP binding"/>
    <property type="evidence" value="ECO:0007669"/>
    <property type="project" value="UniProtKB-KW"/>
</dbReference>
<evidence type="ECO:0000256" key="3">
    <source>
        <dbReference type="ARBA" id="ARBA00022737"/>
    </source>
</evidence>
<dbReference type="InterPro" id="IPR002182">
    <property type="entry name" value="NB-ARC"/>
</dbReference>
<accession>A0A7I8KI99</accession>
<dbReference type="FunFam" id="1.10.10.10:FF:000322">
    <property type="entry name" value="Probable disease resistance protein At1g63360"/>
    <property type="match status" value="1"/>
</dbReference>
<name>A0A7I8KI99_SPIIN</name>
<dbReference type="InterPro" id="IPR027417">
    <property type="entry name" value="P-loop_NTPase"/>
</dbReference>
<dbReference type="PANTHER" id="PTHR36766:SF70">
    <property type="entry name" value="DISEASE RESISTANCE PROTEIN RGA4"/>
    <property type="match status" value="1"/>
</dbReference>
<dbReference type="CDD" id="cd14798">
    <property type="entry name" value="RX-CC_like"/>
    <property type="match status" value="1"/>
</dbReference>
<keyword evidence="2" id="KW-0433">Leucine-rich repeat</keyword>
<proteinExistence type="inferred from homology"/>
<dbReference type="FunFam" id="3.40.50.300:FF:001091">
    <property type="entry name" value="Probable disease resistance protein At1g61300"/>
    <property type="match status" value="1"/>
</dbReference>
<reference evidence="11" key="1">
    <citation type="submission" date="2020-02" db="EMBL/GenBank/DDBJ databases">
        <authorList>
            <person name="Scholz U."/>
            <person name="Mascher M."/>
            <person name="Fiebig A."/>
        </authorList>
    </citation>
    <scope>NUCLEOTIDE SEQUENCE</scope>
</reference>
<keyword evidence="4" id="KW-0547">Nucleotide-binding</keyword>
<evidence type="ECO:0000256" key="4">
    <source>
        <dbReference type="ARBA" id="ARBA00022741"/>
    </source>
</evidence>
<dbReference type="EMBL" id="LR746269">
    <property type="protein sequence ID" value="CAA7397411.1"/>
    <property type="molecule type" value="Genomic_DNA"/>
</dbReference>
<keyword evidence="3" id="KW-0677">Repeat</keyword>
<dbReference type="Gene3D" id="1.20.5.4130">
    <property type="match status" value="1"/>
</dbReference>
<dbReference type="Gene3D" id="1.10.10.10">
    <property type="entry name" value="Winged helix-like DNA-binding domain superfamily/Winged helix DNA-binding domain"/>
    <property type="match status" value="1"/>
</dbReference>
<dbReference type="GO" id="GO:0043531">
    <property type="term" value="F:ADP binding"/>
    <property type="evidence" value="ECO:0007669"/>
    <property type="project" value="InterPro"/>
</dbReference>
<dbReference type="InterPro" id="IPR038005">
    <property type="entry name" value="RX-like_CC"/>
</dbReference>
<dbReference type="GO" id="GO:0042742">
    <property type="term" value="P:defense response to bacterium"/>
    <property type="evidence" value="ECO:0007669"/>
    <property type="project" value="UniProtKB-ARBA"/>
</dbReference>
<dbReference type="Pfam" id="PF18052">
    <property type="entry name" value="Rx_N"/>
    <property type="match status" value="1"/>
</dbReference>
<evidence type="ECO:0000259" key="7">
    <source>
        <dbReference type="Pfam" id="PF00931"/>
    </source>
</evidence>
<feature type="domain" description="Disease resistance protein winged helix" evidence="9">
    <location>
        <begin position="438"/>
        <end position="507"/>
    </location>
</feature>
<evidence type="ECO:0000256" key="1">
    <source>
        <dbReference type="ARBA" id="ARBA00008894"/>
    </source>
</evidence>
<evidence type="ECO:0000259" key="10">
    <source>
        <dbReference type="Pfam" id="PF23598"/>
    </source>
</evidence>
<dbReference type="Pfam" id="PF23559">
    <property type="entry name" value="WHD_DRP"/>
    <property type="match status" value="1"/>
</dbReference>
<keyword evidence="12" id="KW-1185">Reference proteome</keyword>
<dbReference type="AlphaFoldDB" id="A0A7I8KI99"/>
<comment type="similarity">
    <text evidence="1">Belongs to the disease resistance NB-LRR family.</text>
</comment>
<evidence type="ECO:0000256" key="2">
    <source>
        <dbReference type="ARBA" id="ARBA00022614"/>
    </source>
</evidence>
<sequence length="1022" mass="116650">MAMIADAFVSYMVERILELAEKEVTRLLGVRENFKQLLERMEELAVFLNDADRKEIGDSSIHLWLSRLREVVYDIDDLIDDYQFEADNLPRTQEDRAAGSSANCGHFIPSCISSLPFRHRIGRRIDSINRRLEGIRKEKPPQLVKSQAGPDRDIYQGRRREDRLTTWRMDGGTVVGIDLEADQMVEKLTKGTNAKCLIYAIVGMGGIGKTTLAKKVYNDPRIQSHFEVTPWVCVTQDVVKKDLLKAILDSAKVDCDQNDTVESMESKVEELVSDKRILLVLDDVWDGGIWEDNLEYLLQGSAMNSRLLITTRKEEVSRRMGSFETYKKKRLSPDEGWRILRTALEDSITQERLQNFRMVGMEIVDKCGGLPLAVKVVRGVLKSKGSPRIEDWKTVRDNPSWKQPRDERESLQELIPALYLSYADLPPNLKQCFIYCSLFPEDFKFHKPNLAQMWVAEGFVRPAGSRAKEDVALEYFTQLMNRSLLQELPGYFEDWGATMHDAVRDLAVHVSTKKYQFQQGSRHWTLLRKDAKEAPSLNDMRKHVRTLLLSRNPSITCLPKNYFGKLRRLRVLDLSYTGIESLDDSIGKLVQLRFLNISYTKLKGIPDSIQNLRNLQTLHSYGCKFLKRLPNGMSQLVNLTDLRVDPADGQLDQMPVGMGNLVNLRTLRGFVANDQTQGENNMKDLEGLTQLRDLAVYKLEAVTSRAKAQEACLKNKQKLNKLQLSCNPRKDLDREDPEIKRIEKVFQGLSPPSMLEILHIEKFFGKRLPDWISNDSLSNLRWLRLENCKFCRELPPLGKLSELRVLHIWSLSSISAIGAECFGGETEVRSSLPSLETLYFRGMSKWKLWSGLGCGALPVLNSLHIAKCPKLRSLPDGLCHATSLRQLQIDGADKLKVIKDLPSVTELKISNNQNLEEISNLTQLKTMDICNCPSITQTNFLDVLAHLKLVDSKIDILPVWLTRTTSLQRLELVCSVDLLKRCCLADSEDWCKISNVPRIEARSHEGSKYISYVKHPHSFESN</sequence>
<dbReference type="PRINTS" id="PR00364">
    <property type="entry name" value="DISEASERSIST"/>
</dbReference>
<dbReference type="OrthoDB" id="775271at2759"/>
<dbReference type="Pfam" id="PF00931">
    <property type="entry name" value="NB-ARC"/>
    <property type="match status" value="1"/>
</dbReference>
<feature type="domain" description="Disease resistance R13L4/SHOC-2-like LRR" evidence="10">
    <location>
        <begin position="543"/>
        <end position="863"/>
    </location>
</feature>
<evidence type="ECO:0000259" key="8">
    <source>
        <dbReference type="Pfam" id="PF18052"/>
    </source>
</evidence>